<reference evidence="1 2" key="1">
    <citation type="submission" date="2020-05" db="EMBL/GenBank/DDBJ databases">
        <title>Identification and distribution of gene clusters putatively required for synthesis of sphingolipid metabolism inhibitors in phylogenetically diverse species of the filamentous fungus Fusarium.</title>
        <authorList>
            <person name="Kim H.-S."/>
            <person name="Busman M."/>
            <person name="Brown D.W."/>
            <person name="Divon H."/>
            <person name="Uhlig S."/>
            <person name="Proctor R.H."/>
        </authorList>
    </citation>
    <scope>NUCLEOTIDE SEQUENCE [LARGE SCALE GENOMIC DNA]</scope>
    <source>
        <strain evidence="1 2">NRRL 20693</strain>
    </source>
</reference>
<dbReference type="OrthoDB" id="3513679at2759"/>
<comment type="caution">
    <text evidence="1">The sequence shown here is derived from an EMBL/GenBank/DDBJ whole genome shotgun (WGS) entry which is preliminary data.</text>
</comment>
<dbReference type="Proteomes" id="UP000567885">
    <property type="component" value="Unassembled WGS sequence"/>
</dbReference>
<name>A0A8H5TCV9_FUSHE</name>
<gene>
    <name evidence="1" type="ORF">FHETE_5975</name>
</gene>
<evidence type="ECO:0000313" key="2">
    <source>
        <dbReference type="Proteomes" id="UP000567885"/>
    </source>
</evidence>
<evidence type="ECO:0000313" key="1">
    <source>
        <dbReference type="EMBL" id="KAF5667272.1"/>
    </source>
</evidence>
<keyword evidence="2" id="KW-1185">Reference proteome</keyword>
<protein>
    <submittedName>
        <fullName evidence="1">Uncharacterized protein</fullName>
    </submittedName>
</protein>
<accession>A0A8H5TCV9</accession>
<proteinExistence type="predicted"/>
<organism evidence="1 2">
    <name type="scientific">Fusarium heterosporum</name>
    <dbReference type="NCBI Taxonomy" id="42747"/>
    <lineage>
        <taxon>Eukaryota</taxon>
        <taxon>Fungi</taxon>
        <taxon>Dikarya</taxon>
        <taxon>Ascomycota</taxon>
        <taxon>Pezizomycotina</taxon>
        <taxon>Sordariomycetes</taxon>
        <taxon>Hypocreomycetidae</taxon>
        <taxon>Hypocreales</taxon>
        <taxon>Nectriaceae</taxon>
        <taxon>Fusarium</taxon>
        <taxon>Fusarium heterosporum species complex</taxon>
    </lineage>
</organism>
<dbReference type="EMBL" id="JAAGWQ010000103">
    <property type="protein sequence ID" value="KAF5667272.1"/>
    <property type="molecule type" value="Genomic_DNA"/>
</dbReference>
<dbReference type="AlphaFoldDB" id="A0A8H5TCV9"/>
<sequence>MGDKHVRNCYDKTVPIYILPSVLEFSSLLPMALHSGLYRKWFKPFKSDLEFGQFIAKCFVPRHQPRKMSAAQLVETIHLLNYRIRRQVIQEHQELALEPLGINLTINNNIKDLRFYALQPLSQAITVTLRVDDFDIGELDMGKMPVLLTVTGVDSGLSEPLSLESVKDKATSILSDIVIEVLLEVAIDFVLDLEKRELAMFGLRPNPATTTASYHYGCGICDPRHPASMRLIGWRGPIERSSSRWVDTGRYAIRIGKSANLDRDLYEEEFKERSRLLTEQGMVRAEEMVDTLLK</sequence>